<reference evidence="2" key="1">
    <citation type="submission" date="2016-10" db="EMBL/GenBank/DDBJ databases">
        <authorList>
            <person name="Varghese N."/>
            <person name="Submissions S."/>
        </authorList>
    </citation>
    <scope>NUCLEOTIDE SEQUENCE [LARGE SCALE GENOMIC DNA]</scope>
    <source>
        <strain evidence="2">DSM 25811 / CCM 8410 / LMG 26954 / E90</strain>
    </source>
</reference>
<dbReference type="EMBL" id="FMZO01000016">
    <property type="protein sequence ID" value="SDD94375.1"/>
    <property type="molecule type" value="Genomic_DNA"/>
</dbReference>
<dbReference type="Proteomes" id="UP000198757">
    <property type="component" value="Unassembled WGS sequence"/>
</dbReference>
<evidence type="ECO:0000313" key="2">
    <source>
        <dbReference type="Proteomes" id="UP000198757"/>
    </source>
</evidence>
<keyword evidence="2" id="KW-1185">Reference proteome</keyword>
<proteinExistence type="predicted"/>
<dbReference type="AlphaFoldDB" id="A0A1G6YXK8"/>
<gene>
    <name evidence="1" type="ORF">SAMN04487894_116112</name>
</gene>
<sequence length="58" mass="6480">MKGGLTVKFSTFVLLSSPSPFFLAEKRKLANKNGFGLRCAKAEHLNFYFPPIANTYPL</sequence>
<accession>A0A1G6YXK8</accession>
<organism evidence="1 2">
    <name type="scientific">Niabella drilacis (strain DSM 25811 / CCM 8410 / CCUG 62505 / LMG 26954 / E90)</name>
    <dbReference type="NCBI Taxonomy" id="1285928"/>
    <lineage>
        <taxon>Bacteria</taxon>
        <taxon>Pseudomonadati</taxon>
        <taxon>Bacteroidota</taxon>
        <taxon>Chitinophagia</taxon>
        <taxon>Chitinophagales</taxon>
        <taxon>Chitinophagaceae</taxon>
        <taxon>Niabella</taxon>
    </lineage>
</organism>
<protein>
    <submittedName>
        <fullName evidence="1">Uncharacterized protein</fullName>
    </submittedName>
</protein>
<evidence type="ECO:0000313" key="1">
    <source>
        <dbReference type="EMBL" id="SDD94375.1"/>
    </source>
</evidence>
<name>A0A1G6YXK8_NIADE</name>